<reference evidence="3 4" key="1">
    <citation type="journal article" date="2015" name="Nature">
        <title>rRNA introns, odd ribosomes, and small enigmatic genomes across a large radiation of phyla.</title>
        <authorList>
            <person name="Brown C.T."/>
            <person name="Hug L.A."/>
            <person name="Thomas B.C."/>
            <person name="Sharon I."/>
            <person name="Castelle C.J."/>
            <person name="Singh A."/>
            <person name="Wilkins M.J."/>
            <person name="Williams K.H."/>
            <person name="Banfield J.F."/>
        </authorList>
    </citation>
    <scope>NUCLEOTIDE SEQUENCE [LARGE SCALE GENOMIC DNA]</scope>
</reference>
<name>A0A0G1KE77_9BACT</name>
<sequence>MERIKIKITKEWEPKETHSGEKSEEKRIETGERKPEILLPETLKFKREHLDITEFDPGWELREIRKLVSSMPAEVQSDQRRILMRDFKKKLAAMRENMMDAQIQIEQLLRKDPDLPWEQVEDAVQEVLVQNHVSLGEGFRQGMARYLEGRRDIKSVINRYKQASEEDSERRNWEDELFKDLFGRYPAGGLQIEQAPNSVYFHIYDLSDYVRAYLGREAENKREVLNLSTTGGSFIRHSFEAVPELSSKVIIENASAAGYLEADLDKTKTHEEEHAIHTGLYSDRLFDTSLKLNGIDLEIYQFMDQSVDLQDFLKWVKRYSKGVIMQLLGSAKTEILAYIREGRSVDDVRALLEEEDGIYNFYRDYNVDRVFPEYIIREIKSLSINLTVGGEKISEEELAEKFSGIVKEDWDKTYKNSLGLALKAAGRLLEMCGSDEEGRLKTIRLLVQEPIEKWSRLVRILS</sequence>
<gene>
    <name evidence="3" type="ORF">UW79_C0013G0020</name>
</gene>
<dbReference type="EMBL" id="LCJR01000013">
    <property type="protein sequence ID" value="KKT81893.1"/>
    <property type="molecule type" value="Genomic_DNA"/>
</dbReference>
<dbReference type="Proteomes" id="UP000034032">
    <property type="component" value="Unassembled WGS sequence"/>
</dbReference>
<accession>A0A0G1KE77</accession>
<feature type="region of interest" description="Disordered" evidence="2">
    <location>
        <begin position="1"/>
        <end position="32"/>
    </location>
</feature>
<proteinExistence type="predicted"/>
<evidence type="ECO:0000313" key="4">
    <source>
        <dbReference type="Proteomes" id="UP000034032"/>
    </source>
</evidence>
<protein>
    <submittedName>
        <fullName evidence="3">Uncharacterized protein</fullName>
    </submittedName>
</protein>
<feature type="coiled-coil region" evidence="1">
    <location>
        <begin position="84"/>
        <end position="111"/>
    </location>
</feature>
<evidence type="ECO:0000256" key="2">
    <source>
        <dbReference type="SAM" id="MobiDB-lite"/>
    </source>
</evidence>
<dbReference type="AlphaFoldDB" id="A0A0G1KE77"/>
<evidence type="ECO:0000313" key="3">
    <source>
        <dbReference type="EMBL" id="KKT81893.1"/>
    </source>
</evidence>
<comment type="caution">
    <text evidence="3">The sequence shown here is derived from an EMBL/GenBank/DDBJ whole genome shotgun (WGS) entry which is preliminary data.</text>
</comment>
<organism evidence="3 4">
    <name type="scientific">Candidatus Yanofskybacteria bacterium GW2011_GWA2_44_9</name>
    <dbReference type="NCBI Taxonomy" id="1619025"/>
    <lineage>
        <taxon>Bacteria</taxon>
        <taxon>Candidatus Yanofskyibacteriota</taxon>
    </lineage>
</organism>
<evidence type="ECO:0000256" key="1">
    <source>
        <dbReference type="SAM" id="Coils"/>
    </source>
</evidence>
<keyword evidence="1" id="KW-0175">Coiled coil</keyword>